<dbReference type="Proteomes" id="UP000182719">
    <property type="component" value="Unassembled WGS sequence"/>
</dbReference>
<evidence type="ECO:0000313" key="2">
    <source>
        <dbReference type="Proteomes" id="UP000182719"/>
    </source>
</evidence>
<organism evidence="1 2">
    <name type="scientific">Stigmatella aurantiaca</name>
    <dbReference type="NCBI Taxonomy" id="41"/>
    <lineage>
        <taxon>Bacteria</taxon>
        <taxon>Pseudomonadati</taxon>
        <taxon>Myxococcota</taxon>
        <taxon>Myxococcia</taxon>
        <taxon>Myxococcales</taxon>
        <taxon>Cystobacterineae</taxon>
        <taxon>Archangiaceae</taxon>
        <taxon>Stigmatella</taxon>
    </lineage>
</organism>
<reference evidence="2" key="1">
    <citation type="submission" date="2016-10" db="EMBL/GenBank/DDBJ databases">
        <authorList>
            <person name="Varghese N."/>
            <person name="Submissions S."/>
        </authorList>
    </citation>
    <scope>NUCLEOTIDE SEQUENCE [LARGE SCALE GENOMIC DNA]</scope>
    <source>
        <strain evidence="2">DSM 17044</strain>
    </source>
</reference>
<name>A0A1H8G270_STIAU</name>
<protein>
    <submittedName>
        <fullName evidence="1">Uncharacterized protein</fullName>
    </submittedName>
</protein>
<keyword evidence="2" id="KW-1185">Reference proteome</keyword>
<dbReference type="RefSeq" id="WP_075011489.1">
    <property type="nucleotide sequence ID" value="NZ_FOAP01000050.1"/>
</dbReference>
<dbReference type="EMBL" id="FOAP01000050">
    <property type="protein sequence ID" value="SEN38113.1"/>
    <property type="molecule type" value="Genomic_DNA"/>
</dbReference>
<dbReference type="AlphaFoldDB" id="A0A1H8G270"/>
<sequence length="101" mass="11317">MPVMVAMRRRPCAVCSLPIEVGEVITYERAVGPRHMACSERDATRRRNLFAMPCELCGVRLQRGQGELFVAESLSTLGNWKRAWNARCVDVGACSIRIHAK</sequence>
<accession>A0A1H8G270</accession>
<proteinExistence type="predicted"/>
<gene>
    <name evidence="1" type="ORF">SAMN05444354_1501</name>
</gene>
<dbReference type="OrthoDB" id="5516936at2"/>
<evidence type="ECO:0000313" key="1">
    <source>
        <dbReference type="EMBL" id="SEN38113.1"/>
    </source>
</evidence>